<dbReference type="InterPro" id="IPR017938">
    <property type="entry name" value="Riboflavin_synthase-like_b-brl"/>
</dbReference>
<evidence type="ECO:0000259" key="4">
    <source>
        <dbReference type="PROSITE" id="PS51379"/>
    </source>
</evidence>
<sequence length="661" mass="72305">MTELKADRLKSMPRSGLEKLLSLLTKKGFRLLGPTVSNGAIVIGDIATTADLPVGWTDRQAPGSYRLQKTGDNRAFDFVVGPHAWKQYLFPARETLHRATFDKAAGLWRQSDDNAVATAFIGARACDLAAMAIQDRVFIGGEYIDRGYHNRRQASFIVAVNCLRAGDLCFCDSMGTGPEVKSGFDICLTEFDDTFLVQAGSRRGEKVVAQLPIEPATENQCDDMMAGLAQCRQQMGRHLETENLEGLLFANLEHPQWDNVAERCLACGNCTMVCPTCFCYSVDETADLGVAPPQRERSWDSCFSQQHSQVNGASFQPAVKDRYRQWLTHKLGAWKSQFGTSGCVGCGRCIAWCPVGIDLTEEVAAIGVGAAPPVPMPEHRPIAVKGADSSTAPLFATTKVSVTDVVAEAPEVKTLVLNMPADYHYQPGQFNMLSLPGIGEVPISLSGNSEGAVEHTIRSVGNVTAALSALKFGATLDIRGPYGSAWPMAQTRDRPVTVVAGGIGLAPLRGVMRSLANEDRDNDTEWVRLIYGARRADALLFTRELKQWQQNPALRVAVTVDQSTRDWTGNVGTVITLLRRKDIPVNGLYFVCGPEVMMLAVVRLLREAQVPPQNIYLSMERNMKCAAGHCGRCQYGPYFICKDGPVFSYDRLAFLFGKQGF</sequence>
<evidence type="ECO:0000256" key="1">
    <source>
        <dbReference type="ARBA" id="ARBA00022723"/>
    </source>
</evidence>
<evidence type="ECO:0000256" key="3">
    <source>
        <dbReference type="ARBA" id="ARBA00023014"/>
    </source>
</evidence>
<proteinExistence type="predicted"/>
<dbReference type="GO" id="GO:0051536">
    <property type="term" value="F:iron-sulfur cluster binding"/>
    <property type="evidence" value="ECO:0007669"/>
    <property type="project" value="UniProtKB-KW"/>
</dbReference>
<gene>
    <name evidence="6" type="ORF">FKG94_00860</name>
</gene>
<dbReference type="Pfam" id="PF00175">
    <property type="entry name" value="NAD_binding_1"/>
    <property type="match status" value="1"/>
</dbReference>
<dbReference type="InterPro" id="IPR039261">
    <property type="entry name" value="FNR_nucleotide-bd"/>
</dbReference>
<protein>
    <recommendedName>
        <fullName evidence="8">Sulfite reductase subunit A</fullName>
    </recommendedName>
</protein>
<evidence type="ECO:0000256" key="2">
    <source>
        <dbReference type="ARBA" id="ARBA00023004"/>
    </source>
</evidence>
<dbReference type="InterPro" id="IPR017900">
    <property type="entry name" value="4Fe4S_Fe_S_CS"/>
</dbReference>
<dbReference type="GO" id="GO:0016491">
    <property type="term" value="F:oxidoreductase activity"/>
    <property type="evidence" value="ECO:0007669"/>
    <property type="project" value="InterPro"/>
</dbReference>
<comment type="caution">
    <text evidence="6">The sequence shown here is derived from an EMBL/GenBank/DDBJ whole genome shotgun (WGS) entry which is preliminary data.</text>
</comment>
<dbReference type="Proteomes" id="UP000319732">
    <property type="component" value="Unassembled WGS sequence"/>
</dbReference>
<dbReference type="PROSITE" id="PS51379">
    <property type="entry name" value="4FE4S_FER_2"/>
    <property type="match status" value="2"/>
</dbReference>
<dbReference type="OrthoDB" id="9795302at2"/>
<feature type="domain" description="4Fe-4S ferredoxin-type" evidence="4">
    <location>
        <begin position="253"/>
        <end position="285"/>
    </location>
</feature>
<dbReference type="Gene3D" id="3.40.50.80">
    <property type="entry name" value="Nucleotide-binding domain of ferredoxin-NADP reductase (FNR) module"/>
    <property type="match status" value="1"/>
</dbReference>
<dbReference type="GO" id="GO:0046872">
    <property type="term" value="F:metal ion binding"/>
    <property type="evidence" value="ECO:0007669"/>
    <property type="project" value="UniProtKB-KW"/>
</dbReference>
<dbReference type="Pfam" id="PF17179">
    <property type="entry name" value="Fer4_22"/>
    <property type="match status" value="1"/>
</dbReference>
<dbReference type="InterPro" id="IPR017896">
    <property type="entry name" value="4Fe4S_Fe-S-bd"/>
</dbReference>
<dbReference type="PRINTS" id="PR00406">
    <property type="entry name" value="CYTB5RDTASE"/>
</dbReference>
<evidence type="ECO:0008006" key="8">
    <source>
        <dbReference type="Google" id="ProtNLM"/>
    </source>
</evidence>
<dbReference type="SUPFAM" id="SSF63380">
    <property type="entry name" value="Riboflavin synthase domain-like"/>
    <property type="match status" value="1"/>
</dbReference>
<dbReference type="SUPFAM" id="SSF46548">
    <property type="entry name" value="alpha-helical ferredoxin"/>
    <property type="match status" value="1"/>
</dbReference>
<dbReference type="InterPro" id="IPR009051">
    <property type="entry name" value="Helical_ferredxn"/>
</dbReference>
<dbReference type="PANTHER" id="PTHR40447">
    <property type="entry name" value="ANAEROBIC SULFITE REDUCTASE SUBUNIT A"/>
    <property type="match status" value="1"/>
</dbReference>
<dbReference type="AlphaFoldDB" id="A0A545U9M8"/>
<feature type="domain" description="FAD-binding FR-type" evidence="5">
    <location>
        <begin position="395"/>
        <end position="488"/>
    </location>
</feature>
<dbReference type="InterPro" id="IPR001433">
    <property type="entry name" value="OxRdtase_FAD/NAD-bd"/>
</dbReference>
<keyword evidence="3" id="KW-0411">Iron-sulfur</keyword>
<dbReference type="EMBL" id="VHSG01000002">
    <property type="protein sequence ID" value="TQV86139.1"/>
    <property type="molecule type" value="Genomic_DNA"/>
</dbReference>
<evidence type="ECO:0000259" key="5">
    <source>
        <dbReference type="PROSITE" id="PS51384"/>
    </source>
</evidence>
<accession>A0A545U9M8</accession>
<dbReference type="Gene3D" id="2.40.30.10">
    <property type="entry name" value="Translation factors"/>
    <property type="match status" value="1"/>
</dbReference>
<evidence type="ECO:0000313" key="7">
    <source>
        <dbReference type="Proteomes" id="UP000319732"/>
    </source>
</evidence>
<dbReference type="PROSITE" id="PS51384">
    <property type="entry name" value="FAD_FR"/>
    <property type="match status" value="1"/>
</dbReference>
<dbReference type="PANTHER" id="PTHR40447:SF1">
    <property type="entry name" value="ANAEROBIC SULFITE REDUCTASE SUBUNIT A"/>
    <property type="match status" value="1"/>
</dbReference>
<feature type="domain" description="4Fe-4S ferredoxin-type" evidence="4">
    <location>
        <begin position="334"/>
        <end position="362"/>
    </location>
</feature>
<keyword evidence="2" id="KW-0408">Iron</keyword>
<keyword evidence="7" id="KW-1185">Reference proteome</keyword>
<dbReference type="SUPFAM" id="SSF52343">
    <property type="entry name" value="Ferredoxin reductase-like, C-terminal NADP-linked domain"/>
    <property type="match status" value="1"/>
</dbReference>
<evidence type="ECO:0000313" key="6">
    <source>
        <dbReference type="EMBL" id="TQV86139.1"/>
    </source>
</evidence>
<dbReference type="Pfam" id="PF10418">
    <property type="entry name" value="DHODB_Fe-S_bind"/>
    <property type="match status" value="1"/>
</dbReference>
<reference evidence="6 7" key="1">
    <citation type="submission" date="2019-06" db="EMBL/GenBank/DDBJ databases">
        <title>Whole genome sequence for Cellvibrionaceae sp. R142.</title>
        <authorList>
            <person name="Wang G."/>
        </authorList>
    </citation>
    <scope>NUCLEOTIDE SEQUENCE [LARGE SCALE GENOMIC DNA]</scope>
    <source>
        <strain evidence="6 7">R142</strain>
    </source>
</reference>
<dbReference type="InterPro" id="IPR019480">
    <property type="entry name" value="Dihydroorotate_DH_Fe-S-bd"/>
</dbReference>
<dbReference type="RefSeq" id="WP_142902291.1">
    <property type="nucleotide sequence ID" value="NZ_ML660087.1"/>
</dbReference>
<keyword evidence="1" id="KW-0479">Metal-binding</keyword>
<dbReference type="Gene3D" id="1.10.1060.10">
    <property type="entry name" value="Alpha-helical ferredoxin"/>
    <property type="match status" value="1"/>
</dbReference>
<organism evidence="6 7">
    <name type="scientific">Exilibacterium tricleocarpae</name>
    <dbReference type="NCBI Taxonomy" id="2591008"/>
    <lineage>
        <taxon>Bacteria</taxon>
        <taxon>Pseudomonadati</taxon>
        <taxon>Pseudomonadota</taxon>
        <taxon>Gammaproteobacteria</taxon>
        <taxon>Cellvibrionales</taxon>
        <taxon>Cellvibrionaceae</taxon>
        <taxon>Exilibacterium</taxon>
    </lineage>
</organism>
<dbReference type="PROSITE" id="PS00198">
    <property type="entry name" value="4FE4S_FER_1"/>
    <property type="match status" value="2"/>
</dbReference>
<name>A0A545U9M8_9GAMM</name>
<dbReference type="CDD" id="cd06221">
    <property type="entry name" value="sulfite_reductase_like"/>
    <property type="match status" value="1"/>
</dbReference>
<dbReference type="InterPro" id="IPR017927">
    <property type="entry name" value="FAD-bd_FR_type"/>
</dbReference>